<feature type="domain" description="Lytic transglycosylase superhelical linker" evidence="5">
    <location>
        <begin position="408"/>
        <end position="474"/>
    </location>
</feature>
<dbReference type="SUPFAM" id="SSF53955">
    <property type="entry name" value="Lysozyme-like"/>
    <property type="match status" value="1"/>
</dbReference>
<organism evidence="6 7">
    <name type="scientific">Thioalkalivibrio denitrificans</name>
    <dbReference type="NCBI Taxonomy" id="108003"/>
    <lineage>
        <taxon>Bacteria</taxon>
        <taxon>Pseudomonadati</taxon>
        <taxon>Pseudomonadota</taxon>
        <taxon>Gammaproteobacteria</taxon>
        <taxon>Chromatiales</taxon>
        <taxon>Ectothiorhodospiraceae</taxon>
        <taxon>Thioalkalivibrio</taxon>
    </lineage>
</organism>
<feature type="chain" id="PRO_5012798973" evidence="3">
    <location>
        <begin position="25"/>
        <end position="685"/>
    </location>
</feature>
<dbReference type="EMBL" id="MVBK01000037">
    <property type="protein sequence ID" value="OOG25570.1"/>
    <property type="molecule type" value="Genomic_DNA"/>
</dbReference>
<dbReference type="Gene3D" id="1.25.20.10">
    <property type="entry name" value="Bacterial muramidases"/>
    <property type="match status" value="1"/>
</dbReference>
<reference evidence="6 7" key="1">
    <citation type="submission" date="2017-02" db="EMBL/GenBank/DDBJ databases">
        <title>Genomic diversity within the haloalkaliphilic genus Thioalkalivibrio.</title>
        <authorList>
            <person name="Ahn A.-C."/>
            <person name="Meier-Kolthoff J."/>
            <person name="Overmars L."/>
            <person name="Richter M."/>
            <person name="Woyke T."/>
            <person name="Sorokin D.Y."/>
            <person name="Muyzer G."/>
        </authorList>
    </citation>
    <scope>NUCLEOTIDE SEQUENCE [LARGE SCALE GENOMIC DNA]</scope>
    <source>
        <strain evidence="6 7">ALJD</strain>
    </source>
</reference>
<dbReference type="InterPro" id="IPR012289">
    <property type="entry name" value="Lytic_TGlycosylase_superhlx_L"/>
</dbReference>
<dbReference type="GO" id="GO:0004553">
    <property type="term" value="F:hydrolase activity, hydrolyzing O-glycosyl compounds"/>
    <property type="evidence" value="ECO:0007669"/>
    <property type="project" value="InterPro"/>
</dbReference>
<dbReference type="InterPro" id="IPR037061">
    <property type="entry name" value="Lytic_TGlycoase_superhlx_L_sf"/>
</dbReference>
<comment type="similarity">
    <text evidence="1">Belongs to the transglycosylase Slt family.</text>
</comment>
<dbReference type="AlphaFoldDB" id="A0A1V3NKI9"/>
<evidence type="ECO:0000259" key="5">
    <source>
        <dbReference type="Pfam" id="PF14718"/>
    </source>
</evidence>
<feature type="domain" description="Transglycosylase SLT" evidence="4">
    <location>
        <begin position="486"/>
        <end position="597"/>
    </location>
</feature>
<evidence type="ECO:0000313" key="7">
    <source>
        <dbReference type="Proteomes" id="UP000189462"/>
    </source>
</evidence>
<dbReference type="InterPro" id="IPR008939">
    <property type="entry name" value="Lytic_TGlycosylase_superhlx_U"/>
</dbReference>
<dbReference type="InterPro" id="IPR008258">
    <property type="entry name" value="Transglycosylase_SLT_dom_1"/>
</dbReference>
<evidence type="ECO:0000256" key="2">
    <source>
        <dbReference type="ARBA" id="ARBA00022729"/>
    </source>
</evidence>
<dbReference type="PANTHER" id="PTHR37423">
    <property type="entry name" value="SOLUBLE LYTIC MUREIN TRANSGLYCOSYLASE-RELATED"/>
    <property type="match status" value="1"/>
</dbReference>
<dbReference type="OrthoDB" id="92254at2"/>
<evidence type="ECO:0000313" key="6">
    <source>
        <dbReference type="EMBL" id="OOG25570.1"/>
    </source>
</evidence>
<protein>
    <submittedName>
        <fullName evidence="6">Lytic murein transglycosylase</fullName>
    </submittedName>
</protein>
<dbReference type="CDD" id="cd13401">
    <property type="entry name" value="Slt70-like"/>
    <property type="match status" value="1"/>
</dbReference>
<proteinExistence type="inferred from homology"/>
<name>A0A1V3NKI9_9GAMM</name>
<dbReference type="GO" id="GO:0042597">
    <property type="term" value="C:periplasmic space"/>
    <property type="evidence" value="ECO:0007669"/>
    <property type="project" value="InterPro"/>
</dbReference>
<evidence type="ECO:0000256" key="1">
    <source>
        <dbReference type="ARBA" id="ARBA00007734"/>
    </source>
</evidence>
<keyword evidence="7" id="KW-1185">Reference proteome</keyword>
<evidence type="ECO:0000256" key="3">
    <source>
        <dbReference type="SAM" id="SignalP"/>
    </source>
</evidence>
<keyword evidence="2 3" id="KW-0732">Signal</keyword>
<dbReference type="Pfam" id="PF01464">
    <property type="entry name" value="SLT"/>
    <property type="match status" value="1"/>
</dbReference>
<dbReference type="Gene3D" id="1.10.1240.20">
    <property type="entry name" value="Lytic transglycosylase, superhelical linker domain"/>
    <property type="match status" value="1"/>
</dbReference>
<dbReference type="Pfam" id="PF14718">
    <property type="entry name" value="SLT_L"/>
    <property type="match status" value="1"/>
</dbReference>
<dbReference type="Gene3D" id="1.10.530.10">
    <property type="match status" value="1"/>
</dbReference>
<feature type="signal peptide" evidence="3">
    <location>
        <begin position="1"/>
        <end position="24"/>
    </location>
</feature>
<evidence type="ECO:0000259" key="4">
    <source>
        <dbReference type="Pfam" id="PF01464"/>
    </source>
</evidence>
<gene>
    <name evidence="6" type="ORF">B1C78_06565</name>
</gene>
<dbReference type="SUPFAM" id="SSF48435">
    <property type="entry name" value="Bacterial muramidases"/>
    <property type="match status" value="1"/>
</dbReference>
<dbReference type="STRING" id="108003.B1C78_06565"/>
<sequence>MRMRRSLAWLLFPLLAGLLGGSGAATVEERLNAQRTLFLETEKALAAGNRKAFREGLESLTDYPLYSYLVFADLESRLRRADAKEVRAFLEAHGDTPHGQRLHQAWLHRLAREHRWRDLVADFDSRIATTALACHYRHALLRLDRRDEALDGVEHLWLHGRSQPDACDPVFDAWRAADRLTPELAWGRIRLALDAGQPGLARYISRYLPDAEQPWAERWLALHRRPEQAARVDWNAGSHERAGQMLEHAWLRLARQDPERASRLWQNRGSAAGLSDAQNLNVERTIALRLILRQGGDSLEYLADLPETVFDGQLREWHVRAALAAGDWAEVLKATERMDAAQRQDHAWRYWRARALGELGRDAEAAELFEALAGERNFYGFLAADRVERPYRIGHRGLDVSETRIDTLGNRPEFERAREWWALERSIDARREWERAIAGLGREDLKAAAVLAHGWGWHDRAIFAVALAQEFDDIELRFPLAHARLILDQAATQGINPAWALAVARQESAFMVDARSHAGALGLMQVMPTTGRNMAPHAKVRLNHAHDLLRPEVNVPIGTYYLRRNLDRFGGHPILSTAAYNAGAHRVDSWLPKNGEMPADVWAELIPFPETRAYVRRVLAYQVIYEMRLGLTPTTLSSLLPPITPRPDLEAARMAHTLDWNGRNGGGMALTQVCDAPGYVENPCS</sequence>
<dbReference type="InterPro" id="IPR023346">
    <property type="entry name" value="Lysozyme-like_dom_sf"/>
</dbReference>
<accession>A0A1V3NKI9</accession>
<dbReference type="PANTHER" id="PTHR37423:SF5">
    <property type="entry name" value="SOLUBLE LYTIC MUREIN TRANSGLYCOSYLASE"/>
    <property type="match status" value="1"/>
</dbReference>
<dbReference type="RefSeq" id="WP_077278350.1">
    <property type="nucleotide sequence ID" value="NZ_MVBK01000037.1"/>
</dbReference>
<dbReference type="Proteomes" id="UP000189462">
    <property type="component" value="Unassembled WGS sequence"/>
</dbReference>
<comment type="caution">
    <text evidence="6">The sequence shown here is derived from an EMBL/GenBank/DDBJ whole genome shotgun (WGS) entry which is preliminary data.</text>
</comment>